<dbReference type="Proteomes" id="UP000304953">
    <property type="component" value="Unassembled WGS sequence"/>
</dbReference>
<gene>
    <name evidence="1" type="ORF">E5329_17410</name>
</gene>
<evidence type="ECO:0000313" key="1">
    <source>
        <dbReference type="EMBL" id="TGY93702.1"/>
    </source>
</evidence>
<accession>A0AC61RSW1</accession>
<proteinExistence type="predicted"/>
<organism evidence="1 2">
    <name type="scientific">Petralouisia muris</name>
    <dbReference type="NCBI Taxonomy" id="3032872"/>
    <lineage>
        <taxon>Bacteria</taxon>
        <taxon>Bacillati</taxon>
        <taxon>Bacillota</taxon>
        <taxon>Clostridia</taxon>
        <taxon>Lachnospirales</taxon>
        <taxon>Lachnospiraceae</taxon>
        <taxon>Petralouisia</taxon>
    </lineage>
</organism>
<name>A0AC61RSW1_9FIRM</name>
<evidence type="ECO:0000313" key="2">
    <source>
        <dbReference type="Proteomes" id="UP000304953"/>
    </source>
</evidence>
<reference evidence="1" key="1">
    <citation type="submission" date="2019-04" db="EMBL/GenBank/DDBJ databases">
        <title>Microbes associate with the intestines of laboratory mice.</title>
        <authorList>
            <person name="Navarre W."/>
            <person name="Wong E."/>
            <person name="Huang K."/>
            <person name="Tropini C."/>
            <person name="Ng K."/>
            <person name="Yu B."/>
        </authorList>
    </citation>
    <scope>NUCLEOTIDE SEQUENCE</scope>
    <source>
        <strain evidence="1">NM01_1-7b</strain>
    </source>
</reference>
<protein>
    <submittedName>
        <fullName evidence="1">TrmB family transcriptional regulator</fullName>
    </submittedName>
</protein>
<comment type="caution">
    <text evidence="1">The sequence shown here is derived from an EMBL/GenBank/DDBJ whole genome shotgun (WGS) entry which is preliminary data.</text>
</comment>
<sequence length="247" mass="28206">MEERNLVEHLVAFGLTGQEAQVYLELFRSGTSNGYEIAKCIGISRSNVYKALEGLTDKGGAYVTEGNSRKYTPVDIEEFCQNKIRSLDVRKELLIAHLPGEKEENEGYFTISSDENIADKIKNMLNKAKKRVYLSMSDRFLEEFQEELERLAMRRMKTVILTSFVKDEKEAAMERSLEEKGVKIYRTADKKNQIGLIADSRQVLTGEFGKGKDSTCLYSGQPNFVQVFKDSMKNEIKLLELEQKEGK</sequence>
<dbReference type="EMBL" id="SRYA01000038">
    <property type="protein sequence ID" value="TGY93702.1"/>
    <property type="molecule type" value="Genomic_DNA"/>
</dbReference>
<keyword evidence="2" id="KW-1185">Reference proteome</keyword>